<accession>A0ABV1P0B1</accession>
<keyword evidence="2" id="KW-1185">Reference proteome</keyword>
<evidence type="ECO:0000313" key="1">
    <source>
        <dbReference type="EMBL" id="MEQ7848157.1"/>
    </source>
</evidence>
<dbReference type="CDD" id="cd00586">
    <property type="entry name" value="4HBT"/>
    <property type="match status" value="1"/>
</dbReference>
<dbReference type="SUPFAM" id="SSF54637">
    <property type="entry name" value="Thioesterase/thiol ester dehydrase-isomerase"/>
    <property type="match status" value="1"/>
</dbReference>
<sequence>MSTSLPTYDQLVALPAYTEQPVPIAFEDVNGHLNVRHYLGIASEGLDESLVSLGIPQNWPAHGHACFSAEHHLTYLTELRTGDRLSARVRLVGRSERAAHVVVYLLDDTEQRVSYVMEEIFLHIDMSTRKTSPWPEDVAQAMDERIAEDQALDFEPGLSGSLALR</sequence>
<comment type="caution">
    <text evidence="1">The sequence shown here is derived from an EMBL/GenBank/DDBJ whole genome shotgun (WGS) entry which is preliminary data.</text>
</comment>
<dbReference type="EMBL" id="JBEGDP010000014">
    <property type="protein sequence ID" value="MEQ7848157.1"/>
    <property type="molecule type" value="Genomic_DNA"/>
</dbReference>
<gene>
    <name evidence="1" type="ORF">V6R90_12805</name>
</gene>
<evidence type="ECO:0000313" key="2">
    <source>
        <dbReference type="Proteomes" id="UP001482520"/>
    </source>
</evidence>
<proteinExistence type="predicted"/>
<dbReference type="Gene3D" id="3.10.129.10">
    <property type="entry name" value="Hotdog Thioesterase"/>
    <property type="match status" value="1"/>
</dbReference>
<dbReference type="Proteomes" id="UP001482520">
    <property type="component" value="Unassembled WGS sequence"/>
</dbReference>
<name>A0ABV1P0B1_9ACTN</name>
<organism evidence="1 2">
    <name type="scientific">Nocardioides kribbensis</name>
    <dbReference type="NCBI Taxonomy" id="305517"/>
    <lineage>
        <taxon>Bacteria</taxon>
        <taxon>Bacillati</taxon>
        <taxon>Actinomycetota</taxon>
        <taxon>Actinomycetes</taxon>
        <taxon>Propionibacteriales</taxon>
        <taxon>Nocardioidaceae</taxon>
        <taxon>Nocardioides</taxon>
    </lineage>
</organism>
<dbReference type="InterPro" id="IPR029069">
    <property type="entry name" value="HotDog_dom_sf"/>
</dbReference>
<protein>
    <submittedName>
        <fullName evidence="1">Thioesterase family protein</fullName>
    </submittedName>
</protein>
<reference evidence="1 2" key="1">
    <citation type="submission" date="2024-02" db="EMBL/GenBank/DDBJ databases">
        <title>Full genome sequence of Nocardioides kribbensis.</title>
        <authorList>
            <person name="Poletto B.L."/>
            <person name="Silva G."/>
            <person name="Galante D."/>
            <person name="Campos K.R."/>
            <person name="Santos M.B.N."/>
            <person name="Sacchi C.T."/>
        </authorList>
    </citation>
    <scope>NUCLEOTIDE SEQUENCE [LARGE SCALE GENOMIC DNA]</scope>
    <source>
        <strain evidence="1 2">O4R</strain>
    </source>
</reference>
<dbReference type="RefSeq" id="WP_251535125.1">
    <property type="nucleotide sequence ID" value="NZ_JBEGDP010000014.1"/>
</dbReference>
<dbReference type="Pfam" id="PF13279">
    <property type="entry name" value="4HBT_2"/>
    <property type="match status" value="1"/>
</dbReference>